<dbReference type="PANTHER" id="PTHR35563:SF2">
    <property type="entry name" value="BARREL METAL-DEPENDENT HYDROLASE, PUTATIVE (AFU_ORTHOLOGUE AFUA_1G16240)-RELATED"/>
    <property type="match status" value="1"/>
</dbReference>
<accession>A0A1M6D312</accession>
<dbReference type="EMBL" id="FQZF01000004">
    <property type="protein sequence ID" value="SHI67652.1"/>
    <property type="molecule type" value="Genomic_DNA"/>
</dbReference>
<evidence type="ECO:0000313" key="2">
    <source>
        <dbReference type="EMBL" id="SHI67652.1"/>
    </source>
</evidence>
<keyword evidence="2" id="KW-0378">Hydrolase</keyword>
<sequence length="275" mass="30103">MAPRYTPPPGACDAHCHIWGPAARFPFAEGRPFTPPDRGKEDLAALYARLGIERSVIVQAIVHGTDNGAMLDAIASSGGRYRGVALVDDSFDERALEALHEGGVRGVRFGFVKHLKARPDLGFFRRIVARIAPLGWHAQIHLDAADLIELREELDALRIPFVIDHMGRVDAAGGVEQPAFLALLEQVRRENCWVKVSGADRVSTAGPPFHDALPFARALIAAAPDRVLWGTDFPHSNPRHIVEDDASLLELLPLMADQAGLERLLVKNPARLYGF</sequence>
<dbReference type="AlphaFoldDB" id="A0A1M6D312"/>
<dbReference type="PANTHER" id="PTHR35563">
    <property type="entry name" value="BARREL METAL-DEPENDENT HYDROLASE, PUTATIVE (AFU_ORTHOLOGUE AFUA_1G16240)-RELATED"/>
    <property type="match status" value="1"/>
</dbReference>
<evidence type="ECO:0000259" key="1">
    <source>
        <dbReference type="Pfam" id="PF04909"/>
    </source>
</evidence>
<name>A0A1M6D312_9PROT</name>
<dbReference type="SUPFAM" id="SSF51556">
    <property type="entry name" value="Metallo-dependent hydrolases"/>
    <property type="match status" value="1"/>
</dbReference>
<gene>
    <name evidence="2" type="ORF">SAMN02745194_00803</name>
</gene>
<evidence type="ECO:0000313" key="3">
    <source>
        <dbReference type="Proteomes" id="UP000184387"/>
    </source>
</evidence>
<dbReference type="GO" id="GO:0016787">
    <property type="term" value="F:hydrolase activity"/>
    <property type="evidence" value="ECO:0007669"/>
    <property type="project" value="UniProtKB-KW"/>
</dbReference>
<protein>
    <submittedName>
        <fullName evidence="2">Predicted metal-dependent hydrolase, TIM-barrel fold</fullName>
    </submittedName>
</protein>
<dbReference type="OrthoDB" id="9787654at2"/>
<dbReference type="RefSeq" id="WP_073131711.1">
    <property type="nucleotide sequence ID" value="NZ_FQZF01000004.1"/>
</dbReference>
<dbReference type="Proteomes" id="UP000184387">
    <property type="component" value="Unassembled WGS sequence"/>
</dbReference>
<dbReference type="InterPro" id="IPR032466">
    <property type="entry name" value="Metal_Hydrolase"/>
</dbReference>
<feature type="domain" description="Amidohydrolase-related" evidence="1">
    <location>
        <begin position="12"/>
        <end position="275"/>
    </location>
</feature>
<dbReference type="Pfam" id="PF04909">
    <property type="entry name" value="Amidohydro_2"/>
    <property type="match status" value="1"/>
</dbReference>
<organism evidence="2 3">
    <name type="scientific">Muricoccus roseus</name>
    <dbReference type="NCBI Taxonomy" id="198092"/>
    <lineage>
        <taxon>Bacteria</taxon>
        <taxon>Pseudomonadati</taxon>
        <taxon>Pseudomonadota</taxon>
        <taxon>Alphaproteobacteria</taxon>
        <taxon>Acetobacterales</taxon>
        <taxon>Roseomonadaceae</taxon>
        <taxon>Muricoccus</taxon>
    </lineage>
</organism>
<proteinExistence type="predicted"/>
<dbReference type="InterPro" id="IPR052358">
    <property type="entry name" value="Aro_Compnd_Degr_Hydrolases"/>
</dbReference>
<dbReference type="InterPro" id="IPR006680">
    <property type="entry name" value="Amidohydro-rel"/>
</dbReference>
<dbReference type="Gene3D" id="3.20.20.140">
    <property type="entry name" value="Metal-dependent hydrolases"/>
    <property type="match status" value="1"/>
</dbReference>
<dbReference type="STRING" id="198092.SAMN02745194_00803"/>
<reference evidence="2 3" key="1">
    <citation type="submission" date="2016-11" db="EMBL/GenBank/DDBJ databases">
        <authorList>
            <person name="Jaros S."/>
            <person name="Januszkiewicz K."/>
            <person name="Wedrychowicz H."/>
        </authorList>
    </citation>
    <scope>NUCLEOTIDE SEQUENCE [LARGE SCALE GENOMIC DNA]</scope>
    <source>
        <strain evidence="2 3">DSM 14916</strain>
    </source>
</reference>
<keyword evidence="3" id="KW-1185">Reference proteome</keyword>